<evidence type="ECO:0000256" key="4">
    <source>
        <dbReference type="SAM" id="SignalP"/>
    </source>
</evidence>
<keyword evidence="2 4" id="KW-0732">Signal</keyword>
<evidence type="ECO:0000313" key="7">
    <source>
        <dbReference type="EMBL" id="CAA7402418.1"/>
    </source>
</evidence>
<dbReference type="Pfam" id="PF13947">
    <property type="entry name" value="GUB_WAK_bind"/>
    <property type="match status" value="1"/>
</dbReference>
<dbReference type="OrthoDB" id="770866at2759"/>
<dbReference type="InterPro" id="IPR025287">
    <property type="entry name" value="WAK_GUB"/>
</dbReference>
<dbReference type="PANTHER" id="PTHR33138:SF75">
    <property type="entry name" value="WALL-ASSOCIATED RECEPTOR KINASE GALACTURONAN-BINDING DOMAIN-CONTAINING PROTEIN"/>
    <property type="match status" value="1"/>
</dbReference>
<evidence type="ECO:0000259" key="5">
    <source>
        <dbReference type="Pfam" id="PF13947"/>
    </source>
</evidence>
<gene>
    <name evidence="7" type="ORF">SI8410_09013096</name>
</gene>
<evidence type="ECO:0000259" key="6">
    <source>
        <dbReference type="Pfam" id="PF14380"/>
    </source>
</evidence>
<accession>A0A7I8KZB7</accession>
<keyword evidence="8" id="KW-1185">Reference proteome</keyword>
<feature type="domain" description="Wall-associated receptor kinase C-terminal" evidence="6">
    <location>
        <begin position="190"/>
        <end position="227"/>
    </location>
</feature>
<evidence type="ECO:0000313" key="8">
    <source>
        <dbReference type="Proteomes" id="UP000663760"/>
    </source>
</evidence>
<evidence type="ECO:0000256" key="2">
    <source>
        <dbReference type="ARBA" id="ARBA00022729"/>
    </source>
</evidence>
<dbReference type="PANTHER" id="PTHR33138">
    <property type="entry name" value="OS01G0690200 PROTEIN"/>
    <property type="match status" value="1"/>
</dbReference>
<feature type="signal peptide" evidence="4">
    <location>
        <begin position="1"/>
        <end position="19"/>
    </location>
</feature>
<dbReference type="InterPro" id="IPR032872">
    <property type="entry name" value="WAK_assoc_C"/>
</dbReference>
<feature type="chain" id="PRO_5029610986" evidence="4">
    <location>
        <begin position="20"/>
        <end position="269"/>
    </location>
</feature>
<comment type="subcellular location">
    <subcellularLocation>
        <location evidence="1">Membrane</location>
        <topology evidence="1">Single-pass membrane protein</topology>
    </subcellularLocation>
</comment>
<sequence length="269" mass="30229">MLLLLLLFSLFAGIPPALSDLREYADCRHPLRLLCGVWKFNISYPFTAAGRPEYCGFGEKYRVRCVDDALVVEISGKNYLVSEINYETNVLSVVPKDSCPLLELVSLDLGSLFEYASSNLNVTLYNCSITERLQQQRFACLPFAESEFYLVLDDPLAESPAKDPSCNSMGSVPVRRGPVEVPNLDPFLWFDVRWKAGESWCRDCVDSGGVCGYNSSQSDAQFCYCKESSSLGRCTETRDKASSPCWIRHVQKPLSTPQPLSFDHSLFFF</sequence>
<keyword evidence="3" id="KW-0325">Glycoprotein</keyword>
<feature type="domain" description="Wall-associated receptor kinase galacturonan-binding" evidence="5">
    <location>
        <begin position="35"/>
        <end position="94"/>
    </location>
</feature>
<dbReference type="Pfam" id="PF14380">
    <property type="entry name" value="WAK_assoc"/>
    <property type="match status" value="1"/>
</dbReference>
<organism evidence="7 8">
    <name type="scientific">Spirodela intermedia</name>
    <name type="common">Intermediate duckweed</name>
    <dbReference type="NCBI Taxonomy" id="51605"/>
    <lineage>
        <taxon>Eukaryota</taxon>
        <taxon>Viridiplantae</taxon>
        <taxon>Streptophyta</taxon>
        <taxon>Embryophyta</taxon>
        <taxon>Tracheophyta</taxon>
        <taxon>Spermatophyta</taxon>
        <taxon>Magnoliopsida</taxon>
        <taxon>Liliopsida</taxon>
        <taxon>Araceae</taxon>
        <taxon>Lemnoideae</taxon>
        <taxon>Spirodela</taxon>
    </lineage>
</organism>
<proteinExistence type="predicted"/>
<dbReference type="EMBL" id="LR746272">
    <property type="protein sequence ID" value="CAA7402418.1"/>
    <property type="molecule type" value="Genomic_DNA"/>
</dbReference>
<reference evidence="7" key="1">
    <citation type="submission" date="2020-02" db="EMBL/GenBank/DDBJ databases">
        <authorList>
            <person name="Scholz U."/>
            <person name="Mascher M."/>
            <person name="Fiebig A."/>
        </authorList>
    </citation>
    <scope>NUCLEOTIDE SEQUENCE</scope>
</reference>
<protein>
    <submittedName>
        <fullName evidence="7">Uncharacterized protein</fullName>
    </submittedName>
</protein>
<evidence type="ECO:0000256" key="3">
    <source>
        <dbReference type="ARBA" id="ARBA00023180"/>
    </source>
</evidence>
<dbReference type="GO" id="GO:0030247">
    <property type="term" value="F:polysaccharide binding"/>
    <property type="evidence" value="ECO:0007669"/>
    <property type="project" value="InterPro"/>
</dbReference>
<evidence type="ECO:0000256" key="1">
    <source>
        <dbReference type="ARBA" id="ARBA00004167"/>
    </source>
</evidence>
<dbReference type="Proteomes" id="UP000663760">
    <property type="component" value="Chromosome 9"/>
</dbReference>
<dbReference type="AlphaFoldDB" id="A0A7I8KZB7"/>
<name>A0A7I8KZB7_SPIIN</name>
<dbReference type="GO" id="GO:0016020">
    <property type="term" value="C:membrane"/>
    <property type="evidence" value="ECO:0007669"/>
    <property type="project" value="UniProtKB-SubCell"/>
</dbReference>